<keyword evidence="3" id="KW-1185">Reference proteome</keyword>
<sequence length="150" mass="17048">MEPLSITASALTIASRVIPAAIHIHGVWTQYQEAPQTILDLVEELQLLRTCLVQLENVLRRDGVSITLDLEDVFAIAVRGCRATLLCLEQEFDTLRGQDDWWTRIVVLWRDNNIARLLAQLARKKSSIMLLMQCLNLYVALVIITHTHTC</sequence>
<accession>A0A6A5VWQ2</accession>
<evidence type="ECO:0000313" key="3">
    <source>
        <dbReference type="Proteomes" id="UP000799779"/>
    </source>
</evidence>
<dbReference type="OrthoDB" id="5365701at2759"/>
<dbReference type="EMBL" id="ML977668">
    <property type="protein sequence ID" value="KAF1994182.1"/>
    <property type="molecule type" value="Genomic_DNA"/>
</dbReference>
<proteinExistence type="predicted"/>
<name>A0A6A5VWQ2_9PLEO</name>
<dbReference type="Pfam" id="PF17111">
    <property type="entry name" value="PigL_N"/>
    <property type="match status" value="1"/>
</dbReference>
<evidence type="ECO:0000259" key="1">
    <source>
        <dbReference type="Pfam" id="PF17111"/>
    </source>
</evidence>
<dbReference type="Proteomes" id="UP000799779">
    <property type="component" value="Unassembled WGS sequence"/>
</dbReference>
<reference evidence="2" key="1">
    <citation type="journal article" date="2020" name="Stud. Mycol.">
        <title>101 Dothideomycetes genomes: a test case for predicting lifestyles and emergence of pathogens.</title>
        <authorList>
            <person name="Haridas S."/>
            <person name="Albert R."/>
            <person name="Binder M."/>
            <person name="Bloem J."/>
            <person name="Labutti K."/>
            <person name="Salamov A."/>
            <person name="Andreopoulos B."/>
            <person name="Baker S."/>
            <person name="Barry K."/>
            <person name="Bills G."/>
            <person name="Bluhm B."/>
            <person name="Cannon C."/>
            <person name="Castanera R."/>
            <person name="Culley D."/>
            <person name="Daum C."/>
            <person name="Ezra D."/>
            <person name="Gonzalez J."/>
            <person name="Henrissat B."/>
            <person name="Kuo A."/>
            <person name="Liang C."/>
            <person name="Lipzen A."/>
            <person name="Lutzoni F."/>
            <person name="Magnuson J."/>
            <person name="Mondo S."/>
            <person name="Nolan M."/>
            <person name="Ohm R."/>
            <person name="Pangilinan J."/>
            <person name="Park H.-J."/>
            <person name="Ramirez L."/>
            <person name="Alfaro M."/>
            <person name="Sun H."/>
            <person name="Tritt A."/>
            <person name="Yoshinaga Y."/>
            <person name="Zwiers L.-H."/>
            <person name="Turgeon B."/>
            <person name="Goodwin S."/>
            <person name="Spatafora J."/>
            <person name="Crous P."/>
            <person name="Grigoriev I."/>
        </authorList>
    </citation>
    <scope>NUCLEOTIDE SEQUENCE</scope>
    <source>
        <strain evidence="2">CBS 123094</strain>
    </source>
</reference>
<dbReference type="InterPro" id="IPR031348">
    <property type="entry name" value="PigL_N"/>
</dbReference>
<organism evidence="2 3">
    <name type="scientific">Amniculicola lignicola CBS 123094</name>
    <dbReference type="NCBI Taxonomy" id="1392246"/>
    <lineage>
        <taxon>Eukaryota</taxon>
        <taxon>Fungi</taxon>
        <taxon>Dikarya</taxon>
        <taxon>Ascomycota</taxon>
        <taxon>Pezizomycotina</taxon>
        <taxon>Dothideomycetes</taxon>
        <taxon>Pleosporomycetidae</taxon>
        <taxon>Pleosporales</taxon>
        <taxon>Amniculicolaceae</taxon>
        <taxon>Amniculicola</taxon>
    </lineage>
</organism>
<dbReference type="AlphaFoldDB" id="A0A6A5VWQ2"/>
<feature type="domain" description="Azaphilone pigments biosynthesis cluster protein L N-terminal" evidence="1">
    <location>
        <begin position="1"/>
        <end position="137"/>
    </location>
</feature>
<evidence type="ECO:0000313" key="2">
    <source>
        <dbReference type="EMBL" id="KAF1994182.1"/>
    </source>
</evidence>
<protein>
    <recommendedName>
        <fullName evidence="1">Azaphilone pigments biosynthesis cluster protein L N-terminal domain-containing protein</fullName>
    </recommendedName>
</protein>
<gene>
    <name evidence="2" type="ORF">P154DRAFT_448288</name>
</gene>